<accession>A0A7W7EX64</accession>
<dbReference type="RefSeq" id="WP_246360228.1">
    <property type="nucleotide sequence ID" value="NZ_JACHNY010000002.1"/>
</dbReference>
<dbReference type="PRINTS" id="PR00113">
    <property type="entry name" value="ALKPHPHTASE"/>
</dbReference>
<dbReference type="AlphaFoldDB" id="A0A7W7EX64"/>
<comment type="cofactor">
    <cofactor evidence="3">
        <name>Zn(2+)</name>
        <dbReference type="ChEBI" id="CHEBI:29105"/>
    </cofactor>
    <text evidence="3">Binds 2 Zn(2+) ions.</text>
</comment>
<feature type="binding site" evidence="3">
    <location>
        <position position="52"/>
    </location>
    <ligand>
        <name>Zn(2+)</name>
        <dbReference type="ChEBI" id="CHEBI:29105"/>
        <label>2</label>
    </ligand>
</feature>
<dbReference type="EMBL" id="JACHNY010000002">
    <property type="protein sequence ID" value="MBB4617282.1"/>
    <property type="molecule type" value="Genomic_DNA"/>
</dbReference>
<dbReference type="SMART" id="SM00098">
    <property type="entry name" value="alkPPc"/>
    <property type="match status" value="1"/>
</dbReference>
<dbReference type="SUPFAM" id="SSF53649">
    <property type="entry name" value="Alkaline phosphatase-like"/>
    <property type="match status" value="1"/>
</dbReference>
<comment type="cofactor">
    <cofactor evidence="3">
        <name>Mg(2+)</name>
        <dbReference type="ChEBI" id="CHEBI:18420"/>
    </cofactor>
    <text evidence="3">Binds 1 Mg(2+) ion.</text>
</comment>
<evidence type="ECO:0000256" key="5">
    <source>
        <dbReference type="SAM" id="SignalP"/>
    </source>
</evidence>
<dbReference type="GO" id="GO:0004035">
    <property type="term" value="F:alkaline phosphatase activity"/>
    <property type="evidence" value="ECO:0007669"/>
    <property type="project" value="UniProtKB-EC"/>
</dbReference>
<proteinExistence type="inferred from homology"/>
<feature type="binding site" evidence="3">
    <location>
        <position position="305"/>
    </location>
    <ligand>
        <name>Zn(2+)</name>
        <dbReference type="ChEBI" id="CHEBI:29105"/>
        <label>2</label>
    </ligand>
</feature>
<keyword evidence="3" id="KW-0479">Metal-binding</keyword>
<evidence type="ECO:0000256" key="1">
    <source>
        <dbReference type="ARBA" id="ARBA00022553"/>
    </source>
</evidence>
<name>A0A7W7EX64_9SPHN</name>
<keyword evidence="7" id="KW-1185">Reference proteome</keyword>
<feature type="binding site" evidence="3">
    <location>
        <position position="347"/>
    </location>
    <ligand>
        <name>Zn(2+)</name>
        <dbReference type="ChEBI" id="CHEBI:29105"/>
        <label>2</label>
    </ligand>
</feature>
<dbReference type="CDD" id="cd16012">
    <property type="entry name" value="ALP"/>
    <property type="match status" value="1"/>
</dbReference>
<feature type="signal peptide" evidence="5">
    <location>
        <begin position="1"/>
        <end position="20"/>
    </location>
</feature>
<reference evidence="6 7" key="1">
    <citation type="submission" date="2020-08" db="EMBL/GenBank/DDBJ databases">
        <title>Genomic Encyclopedia of Type Strains, Phase IV (KMG-IV): sequencing the most valuable type-strain genomes for metagenomic binning, comparative biology and taxonomic classification.</title>
        <authorList>
            <person name="Goeker M."/>
        </authorList>
    </citation>
    <scope>NUCLEOTIDE SEQUENCE [LARGE SCALE GENOMIC DNA]</scope>
    <source>
        <strain evidence="6 7">DSM 15867</strain>
    </source>
</reference>
<evidence type="ECO:0000256" key="3">
    <source>
        <dbReference type="PIRSR" id="PIRSR601952-2"/>
    </source>
</evidence>
<sequence length="387" mass="40110">MIARTMAAALLATALTGVGAAAKPAAKPAKAAKAAAATRTTRPRNIILFLGDAGGIPTLNAGGLMAHDRPQALFIQSMPHIGLSDTSARNRWVTDSAAGMTAIMSGHKTDNGMVGMVPAATAGDAPVAVPSFMEIAQARGLSTGVVTNQPIWDATPAACYAHVPSRKDKDAIFAQMLAPRHGKGVDILIGRGLADANAAFARRGTTAATAFAQAGYRYGSDPALIAQAPRAAVLRDADYAPTPAVEATVRQLARNPKGYVLIVEWDMHTDDPMTGLRHVAELDAMIRRIRAVAGPDTLILFTADHSFGLRMTGGDRGTPLAAQYAAAAAKPGVTNATNPIIGVVDSHTGEEVLAAADGPGAEAVHGFFPNTRLYHVMVEAFGWVATQ</sequence>
<feature type="binding site" evidence="3">
    <location>
        <position position="153"/>
    </location>
    <ligand>
        <name>Mg(2+)</name>
        <dbReference type="ChEBI" id="CHEBI:18420"/>
    </ligand>
</feature>
<keyword evidence="6" id="KW-0378">Hydrolase</keyword>
<dbReference type="InterPro" id="IPR001952">
    <property type="entry name" value="Alkaline_phosphatase"/>
</dbReference>
<dbReference type="PANTHER" id="PTHR11596:SF5">
    <property type="entry name" value="ALKALINE PHOSPHATASE"/>
    <property type="match status" value="1"/>
</dbReference>
<comment type="similarity">
    <text evidence="4">Belongs to the alkaline phosphatase family.</text>
</comment>
<dbReference type="GO" id="GO:0046872">
    <property type="term" value="F:metal ion binding"/>
    <property type="evidence" value="ECO:0007669"/>
    <property type="project" value="UniProtKB-KW"/>
</dbReference>
<feature type="binding site" evidence="3">
    <location>
        <position position="264"/>
    </location>
    <ligand>
        <name>Mg(2+)</name>
        <dbReference type="ChEBI" id="CHEBI:18420"/>
    </ligand>
</feature>
<feature type="active site" description="Phosphoserine intermediate" evidence="2">
    <location>
        <position position="96"/>
    </location>
</feature>
<evidence type="ECO:0000256" key="4">
    <source>
        <dbReference type="RuleBase" id="RU003946"/>
    </source>
</evidence>
<keyword evidence="3" id="KW-0460">Magnesium</keyword>
<feature type="chain" id="PRO_5031397358" evidence="5">
    <location>
        <begin position="21"/>
        <end position="387"/>
    </location>
</feature>
<dbReference type="PANTHER" id="PTHR11596">
    <property type="entry name" value="ALKALINE PHOSPHATASE"/>
    <property type="match status" value="1"/>
</dbReference>
<gene>
    <name evidence="6" type="ORF">GGQ96_001402</name>
</gene>
<organism evidence="6 7">
    <name type="scientific">Sphingomonas abaci</name>
    <dbReference type="NCBI Taxonomy" id="237611"/>
    <lineage>
        <taxon>Bacteria</taxon>
        <taxon>Pseudomonadati</taxon>
        <taxon>Pseudomonadota</taxon>
        <taxon>Alphaproteobacteria</taxon>
        <taxon>Sphingomonadales</taxon>
        <taxon>Sphingomonadaceae</taxon>
        <taxon>Sphingomonas</taxon>
    </lineage>
</organism>
<feature type="binding site" evidence="3">
    <location>
        <position position="304"/>
    </location>
    <ligand>
        <name>Zn(2+)</name>
        <dbReference type="ChEBI" id="CHEBI:29105"/>
        <label>2</label>
    </ligand>
</feature>
<comment type="caution">
    <text evidence="6">The sequence shown here is derived from an EMBL/GenBank/DDBJ whole genome shotgun (WGS) entry which is preliminary data.</text>
</comment>
<keyword evidence="1" id="KW-0597">Phosphoprotein</keyword>
<dbReference type="Proteomes" id="UP000574769">
    <property type="component" value="Unassembled WGS sequence"/>
</dbReference>
<keyword evidence="3" id="KW-0862">Zinc</keyword>
<evidence type="ECO:0000313" key="7">
    <source>
        <dbReference type="Proteomes" id="UP000574769"/>
    </source>
</evidence>
<feature type="binding site" evidence="3">
    <location>
        <position position="155"/>
    </location>
    <ligand>
        <name>Mg(2+)</name>
        <dbReference type="ChEBI" id="CHEBI:18420"/>
    </ligand>
</feature>
<evidence type="ECO:0000313" key="6">
    <source>
        <dbReference type="EMBL" id="MBB4617282.1"/>
    </source>
</evidence>
<dbReference type="Pfam" id="PF00245">
    <property type="entry name" value="Alk_phosphatase"/>
    <property type="match status" value="2"/>
</dbReference>
<keyword evidence="5" id="KW-0732">Signal</keyword>
<evidence type="ECO:0000256" key="2">
    <source>
        <dbReference type="PIRSR" id="PIRSR601952-1"/>
    </source>
</evidence>
<protein>
    <submittedName>
        <fullName evidence="6">Alkaline phosphatase</fullName>
        <ecNumber evidence="6">3.1.3.1</ecNumber>
    </submittedName>
</protein>
<feature type="binding site" evidence="3">
    <location>
        <position position="52"/>
    </location>
    <ligand>
        <name>Mg(2+)</name>
        <dbReference type="ChEBI" id="CHEBI:18420"/>
    </ligand>
</feature>
<dbReference type="Gene3D" id="3.40.720.10">
    <property type="entry name" value="Alkaline Phosphatase, subunit A"/>
    <property type="match status" value="1"/>
</dbReference>
<feature type="binding site" evidence="3">
    <location>
        <position position="268"/>
    </location>
    <ligand>
        <name>Zn(2+)</name>
        <dbReference type="ChEBI" id="CHEBI:29105"/>
        <label>2</label>
    </ligand>
</feature>
<dbReference type="InterPro" id="IPR017850">
    <property type="entry name" value="Alkaline_phosphatase_core_sf"/>
</dbReference>
<dbReference type="EC" id="3.1.3.1" evidence="6"/>